<name>A0A6N3DF78_9FIRM</name>
<dbReference type="EMBL" id="CACRUX010000057">
    <property type="protein sequence ID" value="VYU25749.1"/>
    <property type="molecule type" value="Genomic_DNA"/>
</dbReference>
<dbReference type="InterPro" id="IPR006680">
    <property type="entry name" value="Amidohydro-rel"/>
</dbReference>
<gene>
    <name evidence="2" type="ORF">VRLFYP33_01568</name>
</gene>
<organism evidence="2">
    <name type="scientific">Veillonella ratti</name>
    <dbReference type="NCBI Taxonomy" id="103892"/>
    <lineage>
        <taxon>Bacteria</taxon>
        <taxon>Bacillati</taxon>
        <taxon>Bacillota</taxon>
        <taxon>Negativicutes</taxon>
        <taxon>Veillonellales</taxon>
        <taxon>Veillonellaceae</taxon>
        <taxon>Veillonella</taxon>
    </lineage>
</organism>
<dbReference type="InterPro" id="IPR052358">
    <property type="entry name" value="Aro_Compnd_Degr_Hydrolases"/>
</dbReference>
<dbReference type="PANTHER" id="PTHR35563">
    <property type="entry name" value="BARREL METAL-DEPENDENT HYDROLASE, PUTATIVE (AFU_ORTHOLOGUE AFUA_1G16240)-RELATED"/>
    <property type="match status" value="1"/>
</dbReference>
<proteinExistence type="predicted"/>
<sequence length="271" mass="31001">MRVDTHAHVFEPNLNLASDRRYAPTYSALVEEFISNFESKGMDKGVLIQPSFLGFDNTYMVNAIKKFPDKLYGVAVVDTTITLKELQALAKNNIIGIRLNLYARQIPNLKEGKWPEILNYVKTLGWHVELHIDAVQLPPLIDDLLNAGVKIVVDHFGRPTAENLLEDEGFKYLLSVGNSQQIWVKISASYRLKKELSFDENIKLAEELMPALIDAFGAKRLLWGSDWPHTQFEKLISYEKVWDAFLKLVPEEKLRNIILDDSFADLIKDIQ</sequence>
<dbReference type="AlphaFoldDB" id="A0A6N3DF78"/>
<feature type="domain" description="Amidohydrolase-related" evidence="1">
    <location>
        <begin position="3"/>
        <end position="258"/>
    </location>
</feature>
<dbReference type="Gene3D" id="3.20.20.140">
    <property type="entry name" value="Metal-dependent hydrolases"/>
    <property type="match status" value="1"/>
</dbReference>
<keyword evidence="2" id="KW-0378">Hydrolase</keyword>
<dbReference type="InterPro" id="IPR032466">
    <property type="entry name" value="Metal_Hydrolase"/>
</dbReference>
<dbReference type="SUPFAM" id="SSF51556">
    <property type="entry name" value="Metallo-dependent hydrolases"/>
    <property type="match status" value="1"/>
</dbReference>
<reference evidence="2" key="1">
    <citation type="submission" date="2019-11" db="EMBL/GenBank/DDBJ databases">
        <authorList>
            <person name="Feng L."/>
        </authorList>
    </citation>
    <scope>NUCLEOTIDE SEQUENCE</scope>
    <source>
        <strain evidence="2">VrattiLFYP33</strain>
    </source>
</reference>
<dbReference type="Pfam" id="PF04909">
    <property type="entry name" value="Amidohydro_2"/>
    <property type="match status" value="1"/>
</dbReference>
<evidence type="ECO:0000313" key="2">
    <source>
        <dbReference type="EMBL" id="VYU25749.1"/>
    </source>
</evidence>
<dbReference type="EC" id="3.1.1.92" evidence="2"/>
<accession>A0A6N3DF78</accession>
<dbReference type="GO" id="GO:0102998">
    <property type="term" value="F:4-sulfomuconolactone hydrolase activity"/>
    <property type="evidence" value="ECO:0007669"/>
    <property type="project" value="UniProtKB-EC"/>
</dbReference>
<dbReference type="RefSeq" id="WP_021840687.1">
    <property type="nucleotide sequence ID" value="NZ_CACRUX010000057.1"/>
</dbReference>
<protein>
    <submittedName>
        <fullName evidence="2">4-sulfomuconolactone hydrolase</fullName>
        <ecNumber evidence="2">3.1.1.92</ecNumber>
    </submittedName>
</protein>
<dbReference type="PANTHER" id="PTHR35563:SF2">
    <property type="entry name" value="BARREL METAL-DEPENDENT HYDROLASE, PUTATIVE (AFU_ORTHOLOGUE AFUA_1G16240)-RELATED"/>
    <property type="match status" value="1"/>
</dbReference>
<evidence type="ECO:0000259" key="1">
    <source>
        <dbReference type="Pfam" id="PF04909"/>
    </source>
</evidence>